<name>A0A3G8ZRZ9_9ACTN</name>
<dbReference type="GO" id="GO:0005524">
    <property type="term" value="F:ATP binding"/>
    <property type="evidence" value="ECO:0007669"/>
    <property type="project" value="UniProtKB-KW"/>
</dbReference>
<gene>
    <name evidence="9" type="ORF">EH165_09955</name>
</gene>
<accession>A0A3G8ZRZ9</accession>
<comment type="similarity">
    <text evidence="2">Belongs to the PhoH family.</text>
</comment>
<dbReference type="GO" id="GO:0005829">
    <property type="term" value="C:cytosol"/>
    <property type="evidence" value="ECO:0007669"/>
    <property type="project" value="TreeGrafter"/>
</dbReference>
<proteinExistence type="inferred from homology"/>
<reference evidence="9 10" key="2">
    <citation type="submission" date="2018-12" db="EMBL/GenBank/DDBJ databases">
        <title>Nakamurella antarcticus sp. nov., isolated from Antarctica South Shetland Islands soil.</title>
        <authorList>
            <person name="Peng F."/>
        </authorList>
    </citation>
    <scope>NUCLEOTIDE SEQUENCE [LARGE SCALE GENOMIC DNA]</scope>
    <source>
        <strain evidence="9 10">S14-144</strain>
    </source>
</reference>
<evidence type="ECO:0000313" key="9">
    <source>
        <dbReference type="EMBL" id="AZI59537.1"/>
    </source>
</evidence>
<dbReference type="SUPFAM" id="SSF52540">
    <property type="entry name" value="P-loop containing nucleoside triphosphate hydrolases"/>
    <property type="match status" value="1"/>
</dbReference>
<dbReference type="PANTHER" id="PTHR30473">
    <property type="entry name" value="PROTEIN PHOH"/>
    <property type="match status" value="1"/>
</dbReference>
<dbReference type="InterPro" id="IPR051451">
    <property type="entry name" value="PhoH2-like"/>
</dbReference>
<evidence type="ECO:0000256" key="3">
    <source>
        <dbReference type="ARBA" id="ARBA00022490"/>
    </source>
</evidence>
<dbReference type="Gene3D" id="3.40.50.300">
    <property type="entry name" value="P-loop containing nucleotide triphosphate hydrolases"/>
    <property type="match status" value="1"/>
</dbReference>
<evidence type="ECO:0000313" key="10">
    <source>
        <dbReference type="Proteomes" id="UP000268084"/>
    </source>
</evidence>
<keyword evidence="3" id="KW-0963">Cytoplasm</keyword>
<dbReference type="InterPro" id="IPR027417">
    <property type="entry name" value="P-loop_NTPase"/>
</dbReference>
<dbReference type="OrthoDB" id="9805148at2"/>
<dbReference type="InterPro" id="IPR003714">
    <property type="entry name" value="PhoH"/>
</dbReference>
<feature type="domain" description="PhoH-like protein" evidence="8">
    <location>
        <begin position="94"/>
        <end position="297"/>
    </location>
</feature>
<feature type="compositionally biased region" description="Basic and acidic residues" evidence="7">
    <location>
        <begin position="348"/>
        <end position="359"/>
    </location>
</feature>
<dbReference type="AlphaFoldDB" id="A0A3G8ZRZ9"/>
<organism evidence="9 10">
    <name type="scientific">Nakamurella antarctica</name>
    <dbReference type="NCBI Taxonomy" id="1902245"/>
    <lineage>
        <taxon>Bacteria</taxon>
        <taxon>Bacillati</taxon>
        <taxon>Actinomycetota</taxon>
        <taxon>Actinomycetes</taxon>
        <taxon>Nakamurellales</taxon>
        <taxon>Nakamurellaceae</taxon>
        <taxon>Nakamurella</taxon>
    </lineage>
</organism>
<evidence type="ECO:0000256" key="1">
    <source>
        <dbReference type="ARBA" id="ARBA00004496"/>
    </source>
</evidence>
<evidence type="ECO:0000259" key="8">
    <source>
        <dbReference type="Pfam" id="PF02562"/>
    </source>
</evidence>
<evidence type="ECO:0000256" key="6">
    <source>
        <dbReference type="ARBA" id="ARBA00039970"/>
    </source>
</evidence>
<keyword evidence="4" id="KW-0547">Nucleotide-binding</keyword>
<evidence type="ECO:0000256" key="7">
    <source>
        <dbReference type="SAM" id="MobiDB-lite"/>
    </source>
</evidence>
<dbReference type="RefSeq" id="WP_124800441.1">
    <property type="nucleotide sequence ID" value="NZ_CP034170.1"/>
</dbReference>
<protein>
    <recommendedName>
        <fullName evidence="6">PhoH-like protein</fullName>
    </recommendedName>
</protein>
<feature type="region of interest" description="Disordered" evidence="7">
    <location>
        <begin position="308"/>
        <end position="359"/>
    </location>
</feature>
<dbReference type="KEGG" id="nak:EH165_09955"/>
<evidence type="ECO:0000256" key="4">
    <source>
        <dbReference type="ARBA" id="ARBA00022741"/>
    </source>
</evidence>
<dbReference type="PANTHER" id="PTHR30473:SF1">
    <property type="entry name" value="PHOH-LIKE PROTEIN"/>
    <property type="match status" value="1"/>
</dbReference>
<sequence length="359" mass="39318">MQGLLGFRDALLRQLEEQLQAEIHVRGNRMTLRGQAKDVAFGERVIKELLNVQASGSRVTPDAIRRSISMLTAGSDSPAEVLGLNIVSRRGRTIRPKTANQKKYVDAIDANTITFGIGPAGTGKTYLGMAKAVQALQTKQVSRIILTRPAVEAGERLGFLPGTLNEKIDPYLRPLYDALHDMMDPESIPRLMQAGTIEVAPLAYMRGRTLNDAFIILDEAQNTTPEQMKMFLTRLGFGSKIVVTGDVTQIDLPGGQKSGLQVVRDILRDVADVHFSILTSTDVVRHRLVGSIVEAYERWDAATAEPLPLVQNRQPGRPAQFEPHQPVAEVSGRRAAQRRARAAQAAELTERVAGEAESS</sequence>
<dbReference type="Pfam" id="PF02562">
    <property type="entry name" value="PhoH"/>
    <property type="match status" value="1"/>
</dbReference>
<reference evidence="9 10" key="1">
    <citation type="submission" date="2018-11" db="EMBL/GenBank/DDBJ databases">
        <authorList>
            <person name="Da X."/>
        </authorList>
    </citation>
    <scope>NUCLEOTIDE SEQUENCE [LARGE SCALE GENOMIC DNA]</scope>
    <source>
        <strain evidence="9 10">S14-144</strain>
    </source>
</reference>
<keyword evidence="5" id="KW-0067">ATP-binding</keyword>
<comment type="subcellular location">
    <subcellularLocation>
        <location evidence="1">Cytoplasm</location>
    </subcellularLocation>
</comment>
<evidence type="ECO:0000256" key="2">
    <source>
        <dbReference type="ARBA" id="ARBA00010393"/>
    </source>
</evidence>
<dbReference type="EMBL" id="CP034170">
    <property type="protein sequence ID" value="AZI59537.1"/>
    <property type="molecule type" value="Genomic_DNA"/>
</dbReference>
<evidence type="ECO:0000256" key="5">
    <source>
        <dbReference type="ARBA" id="ARBA00022840"/>
    </source>
</evidence>
<keyword evidence="10" id="KW-1185">Reference proteome</keyword>
<dbReference type="FunFam" id="3.40.50.300:FF:000013">
    <property type="entry name" value="PhoH family ATPase"/>
    <property type="match status" value="1"/>
</dbReference>
<dbReference type="Proteomes" id="UP000268084">
    <property type="component" value="Chromosome"/>
</dbReference>